<dbReference type="STRING" id="1031564.CINS_0723"/>
<dbReference type="InterPro" id="IPR006009">
    <property type="entry name" value="GlcNAc_MurG"/>
</dbReference>
<evidence type="ECO:0000259" key="12">
    <source>
        <dbReference type="Pfam" id="PF04101"/>
    </source>
</evidence>
<evidence type="ECO:0000313" key="13">
    <source>
        <dbReference type="EMBL" id="AJC87692.1"/>
    </source>
</evidence>
<dbReference type="InterPro" id="IPR007235">
    <property type="entry name" value="Glyco_trans_28_C"/>
</dbReference>
<evidence type="ECO:0000256" key="7">
    <source>
        <dbReference type="ARBA" id="ARBA00023136"/>
    </source>
</evidence>
<evidence type="ECO:0000256" key="2">
    <source>
        <dbReference type="ARBA" id="ARBA00022618"/>
    </source>
</evidence>
<feature type="binding site" evidence="10">
    <location>
        <begin position="9"/>
        <end position="11"/>
    </location>
    <ligand>
        <name>UDP-N-acetyl-alpha-D-glucosamine</name>
        <dbReference type="ChEBI" id="CHEBI:57705"/>
    </ligand>
</feature>
<name>A0A0A8H179_9BACT</name>
<reference evidence="13 14" key="1">
    <citation type="journal article" date="2014" name="Genome Biol. Evol.">
        <title>Comparative Genomics of the Campylobacter lari Group.</title>
        <authorList>
            <person name="Miller W.G."/>
            <person name="Yee E."/>
            <person name="Chapman M.H."/>
            <person name="Smith T.P."/>
            <person name="Bono J.L."/>
            <person name="Huynh S."/>
            <person name="Parker C.T."/>
            <person name="Vandamme P."/>
            <person name="Luong K."/>
            <person name="Korlach J."/>
        </authorList>
    </citation>
    <scope>NUCLEOTIDE SEQUENCE [LARGE SCALE GENOMIC DNA]</scope>
    <source>
        <strain evidence="13 14">NCTC 12927</strain>
    </source>
</reference>
<evidence type="ECO:0000256" key="8">
    <source>
        <dbReference type="ARBA" id="ARBA00023306"/>
    </source>
</evidence>
<dbReference type="GO" id="GO:0050511">
    <property type="term" value="F:undecaprenyldiphospho-muramoylpentapeptide beta-N-acetylglucosaminyltransferase activity"/>
    <property type="evidence" value="ECO:0007669"/>
    <property type="project" value="UniProtKB-UniRule"/>
</dbReference>
<dbReference type="GO" id="GO:0051991">
    <property type="term" value="F:UDP-N-acetyl-D-glucosamine:N-acetylmuramoyl-L-alanyl-D-glutamyl-meso-2,6-diaminopimelyl-D-alanyl-D-alanine-diphosphoundecaprenol 4-beta-N-acetylglucosaminlytransferase activity"/>
    <property type="evidence" value="ECO:0007669"/>
    <property type="project" value="RHEA"/>
</dbReference>
<comment type="caution">
    <text evidence="10">Lacks conserved residue(s) required for the propagation of feature annotation.</text>
</comment>
<feature type="binding site" evidence="10">
    <location>
        <position position="183"/>
    </location>
    <ligand>
        <name>UDP-N-acetyl-alpha-D-glucosamine</name>
        <dbReference type="ChEBI" id="CHEBI:57705"/>
    </ligand>
</feature>
<keyword evidence="4 10" id="KW-0808">Transferase</keyword>
<dbReference type="InterPro" id="IPR004276">
    <property type="entry name" value="GlycoTrans_28_N"/>
</dbReference>
<evidence type="ECO:0000256" key="1">
    <source>
        <dbReference type="ARBA" id="ARBA00022475"/>
    </source>
</evidence>
<evidence type="ECO:0000259" key="11">
    <source>
        <dbReference type="Pfam" id="PF03033"/>
    </source>
</evidence>
<dbReference type="CDD" id="cd03785">
    <property type="entry name" value="GT28_MurG"/>
    <property type="match status" value="1"/>
</dbReference>
<dbReference type="Proteomes" id="UP000031163">
    <property type="component" value="Chromosome"/>
</dbReference>
<dbReference type="GO" id="GO:0008360">
    <property type="term" value="P:regulation of cell shape"/>
    <property type="evidence" value="ECO:0007669"/>
    <property type="project" value="UniProtKB-KW"/>
</dbReference>
<dbReference type="PANTHER" id="PTHR21015">
    <property type="entry name" value="UDP-N-ACETYLGLUCOSAMINE--N-ACETYLMURAMYL-(PENTAPEPTIDE) PYROPHOSPHORYL-UNDECAPRENOL N-ACETYLGLUCOSAMINE TRANSFERASE 1"/>
    <property type="match status" value="1"/>
</dbReference>
<keyword evidence="8 10" id="KW-0131">Cell cycle</keyword>
<proteinExistence type="inferred from homology"/>
<comment type="catalytic activity">
    <reaction evidence="10">
        <text>di-trans,octa-cis-undecaprenyl diphospho-N-acetyl-alpha-D-muramoyl-L-alanyl-D-glutamyl-meso-2,6-diaminopimeloyl-D-alanyl-D-alanine + UDP-N-acetyl-alpha-D-glucosamine = di-trans,octa-cis-undecaprenyl diphospho-[N-acetyl-alpha-D-glucosaminyl-(1-&gt;4)]-N-acetyl-alpha-D-muramoyl-L-alanyl-D-glutamyl-meso-2,6-diaminopimeloyl-D-alanyl-D-alanine + UDP + H(+)</text>
        <dbReference type="Rhea" id="RHEA:31227"/>
        <dbReference type="ChEBI" id="CHEBI:15378"/>
        <dbReference type="ChEBI" id="CHEBI:57705"/>
        <dbReference type="ChEBI" id="CHEBI:58223"/>
        <dbReference type="ChEBI" id="CHEBI:61387"/>
        <dbReference type="ChEBI" id="CHEBI:61388"/>
        <dbReference type="EC" id="2.4.1.227"/>
    </reaction>
</comment>
<dbReference type="NCBIfam" id="TIGR01133">
    <property type="entry name" value="murG"/>
    <property type="match status" value="1"/>
</dbReference>
<feature type="domain" description="Glycosyltransferase family 28 N-terminal" evidence="11">
    <location>
        <begin position="2"/>
        <end position="140"/>
    </location>
</feature>
<evidence type="ECO:0000256" key="3">
    <source>
        <dbReference type="ARBA" id="ARBA00022676"/>
    </source>
</evidence>
<dbReference type="SUPFAM" id="SSF53756">
    <property type="entry name" value="UDP-Glycosyltransferase/glycogen phosphorylase"/>
    <property type="match status" value="1"/>
</dbReference>
<dbReference type="GO" id="GO:0009252">
    <property type="term" value="P:peptidoglycan biosynthetic process"/>
    <property type="evidence" value="ECO:0007669"/>
    <property type="project" value="UniProtKB-UniRule"/>
</dbReference>
<keyword evidence="7 10" id="KW-0472">Membrane</keyword>
<dbReference type="HOGENOM" id="CLU_037404_2_1_7"/>
<evidence type="ECO:0000256" key="10">
    <source>
        <dbReference type="HAMAP-Rule" id="MF_00033"/>
    </source>
</evidence>
<feature type="binding site" evidence="10">
    <location>
        <position position="123"/>
    </location>
    <ligand>
        <name>UDP-N-acetyl-alpha-D-glucosamine</name>
        <dbReference type="ChEBI" id="CHEBI:57705"/>
    </ligand>
</feature>
<gene>
    <name evidence="10 13" type="primary">murG</name>
    <name evidence="13" type="ORF">CINS_0723</name>
</gene>
<dbReference type="HAMAP" id="MF_00033">
    <property type="entry name" value="MurG"/>
    <property type="match status" value="1"/>
</dbReference>
<dbReference type="Pfam" id="PF03033">
    <property type="entry name" value="Glyco_transf_28"/>
    <property type="match status" value="1"/>
</dbReference>
<feature type="domain" description="Glycosyl transferase family 28 C-terminal" evidence="12">
    <location>
        <begin position="177"/>
        <end position="322"/>
    </location>
</feature>
<dbReference type="Gene3D" id="3.40.50.2000">
    <property type="entry name" value="Glycogen Phosphorylase B"/>
    <property type="match status" value="2"/>
</dbReference>
<dbReference type="Pfam" id="PF04101">
    <property type="entry name" value="Glyco_tran_28_C"/>
    <property type="match status" value="1"/>
</dbReference>
<keyword evidence="6 10" id="KW-0573">Peptidoglycan synthesis</keyword>
<dbReference type="PANTHER" id="PTHR21015:SF22">
    <property type="entry name" value="GLYCOSYLTRANSFERASE"/>
    <property type="match status" value="1"/>
</dbReference>
<comment type="function">
    <text evidence="10">Cell wall formation. Catalyzes the transfer of a GlcNAc subunit on undecaprenyl-pyrophosphoryl-MurNAc-pentapeptide (lipid intermediate I) to form undecaprenyl-pyrophosphoryl-MurNAc-(pentapeptide)GlcNAc (lipid intermediate II).</text>
</comment>
<dbReference type="AlphaFoldDB" id="A0A0A8H179"/>
<accession>A0A0A8H179</accession>
<dbReference type="GO" id="GO:0051301">
    <property type="term" value="P:cell division"/>
    <property type="evidence" value="ECO:0007669"/>
    <property type="project" value="UniProtKB-KW"/>
</dbReference>
<evidence type="ECO:0000256" key="6">
    <source>
        <dbReference type="ARBA" id="ARBA00022984"/>
    </source>
</evidence>
<evidence type="ECO:0000256" key="4">
    <source>
        <dbReference type="ARBA" id="ARBA00022679"/>
    </source>
</evidence>
<dbReference type="EMBL" id="CP007770">
    <property type="protein sequence ID" value="AJC87692.1"/>
    <property type="molecule type" value="Genomic_DNA"/>
</dbReference>
<keyword evidence="1 10" id="KW-1003">Cell membrane</keyword>
<dbReference type="EC" id="2.4.1.227" evidence="10"/>
<keyword evidence="2 10" id="KW-0132">Cell division</keyword>
<evidence type="ECO:0000256" key="5">
    <source>
        <dbReference type="ARBA" id="ARBA00022960"/>
    </source>
</evidence>
<feature type="binding site" evidence="10">
    <location>
        <position position="281"/>
    </location>
    <ligand>
        <name>UDP-N-acetyl-alpha-D-glucosamine</name>
        <dbReference type="ChEBI" id="CHEBI:57705"/>
    </ligand>
</feature>
<comment type="similarity">
    <text evidence="10">Belongs to the glycosyltransferase 28 family. MurG subfamily.</text>
</comment>
<dbReference type="UniPathway" id="UPA00219"/>
<dbReference type="GO" id="GO:0005975">
    <property type="term" value="P:carbohydrate metabolic process"/>
    <property type="evidence" value="ECO:0007669"/>
    <property type="project" value="InterPro"/>
</dbReference>
<sequence length="343" mass="38654">MIAITGGGTGGHLAIAKCLMQGAKKQKIECIYIGSENGQDRFWFEQEEGFKQKYFLSSQGVVNKKDLAKIYSFIHIVKLALSVKKILKDQKVKAVFSVGGYSSAPAAFASLMNNIPLLIHEQNSKLGSLNSLLKPFSKAFFTAFKDQIDKTNTFFCPYPINEIFIQKARVRTKLKNIIFLGGSQGAKFINDLAINNALYFKQNGINIIHQCGKNDYQRCKKAYDDLKIDVELFDFDKNLIERIVKADLAVARSGASSLFELSANGLPCVFIPYPYAAKNHQYYNALYLKELNLCEIFTQDSKQDFIEIIKNFNLQTKSLALNEIEQENGADFMLHKAKELGFI</sequence>
<dbReference type="KEGG" id="cis:CINS_0723"/>
<comment type="pathway">
    <text evidence="10">Cell wall biogenesis; peptidoglycan biosynthesis.</text>
</comment>
<protein>
    <recommendedName>
        <fullName evidence="10">UDP-N-acetylglucosamine--N-acetylmuramyl-(pentapeptide) pyrophosphoryl-undecaprenol N-acetylglucosamine transferase</fullName>
        <ecNumber evidence="10">2.4.1.227</ecNumber>
    </recommendedName>
    <alternativeName>
        <fullName evidence="10">Undecaprenyl-PP-MurNAc-pentapeptide-UDPGlcNAc GlcNAc transferase</fullName>
    </alternativeName>
</protein>
<keyword evidence="9 10" id="KW-0961">Cell wall biogenesis/degradation</keyword>
<dbReference type="GO" id="GO:0005886">
    <property type="term" value="C:plasma membrane"/>
    <property type="evidence" value="ECO:0007669"/>
    <property type="project" value="UniProtKB-SubCell"/>
</dbReference>
<evidence type="ECO:0000313" key="14">
    <source>
        <dbReference type="Proteomes" id="UP000031163"/>
    </source>
</evidence>
<keyword evidence="3 10" id="KW-0328">Glycosyltransferase</keyword>
<dbReference type="GO" id="GO:0071555">
    <property type="term" value="P:cell wall organization"/>
    <property type="evidence" value="ECO:0007669"/>
    <property type="project" value="UniProtKB-KW"/>
</dbReference>
<evidence type="ECO:0000256" key="9">
    <source>
        <dbReference type="ARBA" id="ARBA00023316"/>
    </source>
</evidence>
<organism evidence="13 14">
    <name type="scientific">Campylobacter insulaenigrae NCTC 12927</name>
    <dbReference type="NCBI Taxonomy" id="1031564"/>
    <lineage>
        <taxon>Bacteria</taxon>
        <taxon>Pseudomonadati</taxon>
        <taxon>Campylobacterota</taxon>
        <taxon>Epsilonproteobacteria</taxon>
        <taxon>Campylobacterales</taxon>
        <taxon>Campylobacteraceae</taxon>
        <taxon>Campylobacter</taxon>
    </lineage>
</organism>
<comment type="subcellular location">
    <subcellularLocation>
        <location evidence="10">Cell membrane</location>
        <topology evidence="10">Peripheral membrane protein</topology>
        <orientation evidence="10">Cytoplasmic side</orientation>
    </subcellularLocation>
</comment>
<keyword evidence="5 10" id="KW-0133">Cell shape</keyword>